<protein>
    <submittedName>
        <fullName evidence="3">Uncharacterized protein</fullName>
    </submittedName>
</protein>
<feature type="chain" id="PRO_5003265603" evidence="2">
    <location>
        <begin position="22"/>
        <end position="80"/>
    </location>
</feature>
<dbReference type="eggNOG" id="ENOG502RII4">
    <property type="taxonomic scope" value="Eukaryota"/>
</dbReference>
<reference evidence="4" key="1">
    <citation type="journal article" date="2011" name="Genome Biol.">
        <title>Comparative genomics of the social amoebae Dictyostelium discoideum and Dictyostelium purpureum.</title>
        <authorList>
            <consortium name="US DOE Joint Genome Institute (JGI-PGF)"/>
            <person name="Sucgang R."/>
            <person name="Kuo A."/>
            <person name="Tian X."/>
            <person name="Salerno W."/>
            <person name="Parikh A."/>
            <person name="Feasley C.L."/>
            <person name="Dalin E."/>
            <person name="Tu H."/>
            <person name="Huang E."/>
            <person name="Barry K."/>
            <person name="Lindquist E."/>
            <person name="Shapiro H."/>
            <person name="Bruce D."/>
            <person name="Schmutz J."/>
            <person name="Salamov A."/>
            <person name="Fey P."/>
            <person name="Gaudet P."/>
            <person name="Anjard C."/>
            <person name="Babu M.M."/>
            <person name="Basu S."/>
            <person name="Bushmanova Y."/>
            <person name="van der Wel H."/>
            <person name="Katoh-Kurasawa M."/>
            <person name="Dinh C."/>
            <person name="Coutinho P.M."/>
            <person name="Saito T."/>
            <person name="Elias M."/>
            <person name="Schaap P."/>
            <person name="Kay R.R."/>
            <person name="Henrissat B."/>
            <person name="Eichinger L."/>
            <person name="Rivero F."/>
            <person name="Putnam N.H."/>
            <person name="West C.M."/>
            <person name="Loomis W.F."/>
            <person name="Chisholm R.L."/>
            <person name="Shaulsky G."/>
            <person name="Strassmann J.E."/>
            <person name="Queller D.C."/>
            <person name="Kuspa A."/>
            <person name="Grigoriev I.V."/>
        </authorList>
    </citation>
    <scope>NUCLEOTIDE SEQUENCE [LARGE SCALE GENOMIC DNA]</scope>
    <source>
        <strain evidence="4">QSDP1</strain>
    </source>
</reference>
<feature type="region of interest" description="Disordered" evidence="1">
    <location>
        <begin position="56"/>
        <end position="80"/>
    </location>
</feature>
<dbReference type="Proteomes" id="UP000001064">
    <property type="component" value="Unassembled WGS sequence"/>
</dbReference>
<dbReference type="OMA" id="PFYRMAV"/>
<dbReference type="RefSeq" id="XP_003294151.1">
    <property type="nucleotide sequence ID" value="XM_003294103.1"/>
</dbReference>
<keyword evidence="2" id="KW-0732">Signal</keyword>
<evidence type="ECO:0000256" key="1">
    <source>
        <dbReference type="SAM" id="MobiDB-lite"/>
    </source>
</evidence>
<evidence type="ECO:0000313" key="4">
    <source>
        <dbReference type="Proteomes" id="UP000001064"/>
    </source>
</evidence>
<dbReference type="AlphaFoldDB" id="F1A3B1"/>
<proteinExistence type="predicted"/>
<dbReference type="InParanoid" id="F1A3B1"/>
<keyword evidence="4" id="KW-1185">Reference proteome</keyword>
<dbReference type="VEuPathDB" id="AmoebaDB:DICPUDRAFT_159107"/>
<dbReference type="GeneID" id="10506156"/>
<evidence type="ECO:0000256" key="2">
    <source>
        <dbReference type="SAM" id="SignalP"/>
    </source>
</evidence>
<dbReference type="EMBL" id="GL871449">
    <property type="protein sequence ID" value="EGC29319.1"/>
    <property type="molecule type" value="Genomic_DNA"/>
</dbReference>
<accession>F1A3B1</accession>
<feature type="signal peptide" evidence="2">
    <location>
        <begin position="1"/>
        <end position="21"/>
    </location>
</feature>
<gene>
    <name evidence="3" type="ORF">DICPUDRAFT_159107</name>
</gene>
<evidence type="ECO:0000313" key="3">
    <source>
        <dbReference type="EMBL" id="EGC29319.1"/>
    </source>
</evidence>
<organism evidence="3 4">
    <name type="scientific">Dictyostelium purpureum</name>
    <name type="common">Slime mold</name>
    <dbReference type="NCBI Taxonomy" id="5786"/>
    <lineage>
        <taxon>Eukaryota</taxon>
        <taxon>Amoebozoa</taxon>
        <taxon>Evosea</taxon>
        <taxon>Eumycetozoa</taxon>
        <taxon>Dictyostelia</taxon>
        <taxon>Dictyosteliales</taxon>
        <taxon>Dictyosteliaceae</taxon>
        <taxon>Dictyostelium</taxon>
    </lineage>
</organism>
<dbReference type="FunCoup" id="F1A3B1">
    <property type="interactions" value="398"/>
</dbReference>
<feature type="compositionally biased region" description="Basic and acidic residues" evidence="1">
    <location>
        <begin position="70"/>
        <end position="80"/>
    </location>
</feature>
<sequence length="80" mass="8839">MNRGPFYRMAVGGALTLGVLAGTPICRPTFGNFLQANQDQEKREKEIVAIMKGEVVDHHHHDDKHHGGKHHDGAKAKGHH</sequence>
<dbReference type="KEGG" id="dpp:DICPUDRAFT_159107"/>
<name>F1A3B1_DICPU</name>